<dbReference type="AlphaFoldDB" id="D2W0T6"/>
<dbReference type="InterPro" id="IPR001810">
    <property type="entry name" value="F-box_dom"/>
</dbReference>
<feature type="domain" description="F-box" evidence="2">
    <location>
        <begin position="32"/>
        <end position="81"/>
    </location>
</feature>
<gene>
    <name evidence="3" type="ORF">NAEGRDRAFT_74974</name>
</gene>
<dbReference type="EMBL" id="GG738919">
    <property type="protein sequence ID" value="EFC37394.1"/>
    <property type="molecule type" value="Genomic_DNA"/>
</dbReference>
<dbReference type="InterPro" id="IPR032675">
    <property type="entry name" value="LRR_dom_sf"/>
</dbReference>
<sequence length="511" mass="59736">MQNSNSLTSTDIHPVSPSSPSTVQEEGSRTLANMWEDLPLEIYSEILSFLPVLPNYFRLSRVCKSWKDIFNFLMNDYFEYSAFHLDFSEVDPYRMEYSDLLKIIANCRGVKKVTLHFMMVTPEILKAIGRTSVETLVISNCEVRNELNDVDVDDYLSRFRTYNSHYHSSIALEFQPFEEKIVTSNSYMLQLQKFSKDVKLTKQTNYFQYLKTVVFLDTPFYALYPKFITSEIESTHLYQYMSHECELEHFEIPSFEYLDIDNIKTRPFVDDTPASTSTFGYFSSLSPNNPKKMVALKRNDRLVNILCITNGFIQAQTIVNGQYIDYVTIDPLEHEKCYEFFMRNRLPFNLKTRVSFVGSCKNLDVFRKFVTSGYMKLLDVDINDQTVLFSALDRAYETSPGFTGDSYPYQFFNWKSQLEISSLISTIKWIHETPEILAQLDQNGAIFKEYVSTCKNMDKRWKNYFSKFKNDINSKIDWEHFIKTGEEQAPTKKRKQASTSTANVENPSKKR</sequence>
<dbReference type="Proteomes" id="UP000006671">
    <property type="component" value="Unassembled WGS sequence"/>
</dbReference>
<name>D2W0T6_NAEGR</name>
<dbReference type="Gene3D" id="3.80.10.10">
    <property type="entry name" value="Ribonuclease Inhibitor"/>
    <property type="match status" value="1"/>
</dbReference>
<dbReference type="GeneID" id="8857244"/>
<feature type="region of interest" description="Disordered" evidence="1">
    <location>
        <begin position="487"/>
        <end position="511"/>
    </location>
</feature>
<keyword evidence="4" id="KW-1185">Reference proteome</keyword>
<dbReference type="SMART" id="SM00256">
    <property type="entry name" value="FBOX"/>
    <property type="match status" value="1"/>
</dbReference>
<feature type="region of interest" description="Disordered" evidence="1">
    <location>
        <begin position="1"/>
        <end position="26"/>
    </location>
</feature>
<dbReference type="InterPro" id="IPR036047">
    <property type="entry name" value="F-box-like_dom_sf"/>
</dbReference>
<dbReference type="RefSeq" id="XP_002670138.1">
    <property type="nucleotide sequence ID" value="XM_002670092.1"/>
</dbReference>
<protein>
    <submittedName>
        <fullName evidence="3">FBOX domain-containing protein</fullName>
    </submittedName>
</protein>
<dbReference type="PROSITE" id="PS50181">
    <property type="entry name" value="FBOX"/>
    <property type="match status" value="1"/>
</dbReference>
<feature type="compositionally biased region" description="Polar residues" evidence="1">
    <location>
        <begin position="497"/>
        <end position="511"/>
    </location>
</feature>
<proteinExistence type="predicted"/>
<evidence type="ECO:0000259" key="2">
    <source>
        <dbReference type="PROSITE" id="PS50181"/>
    </source>
</evidence>
<feature type="compositionally biased region" description="Polar residues" evidence="1">
    <location>
        <begin position="1"/>
        <end position="25"/>
    </location>
</feature>
<dbReference type="OrthoDB" id="10367936at2759"/>
<dbReference type="Pfam" id="PF00646">
    <property type="entry name" value="F-box"/>
    <property type="match status" value="1"/>
</dbReference>
<dbReference type="VEuPathDB" id="AmoebaDB:NAEGRDRAFT_74974"/>
<evidence type="ECO:0000313" key="4">
    <source>
        <dbReference type="Proteomes" id="UP000006671"/>
    </source>
</evidence>
<organism evidence="4">
    <name type="scientific">Naegleria gruberi</name>
    <name type="common">Amoeba</name>
    <dbReference type="NCBI Taxonomy" id="5762"/>
    <lineage>
        <taxon>Eukaryota</taxon>
        <taxon>Discoba</taxon>
        <taxon>Heterolobosea</taxon>
        <taxon>Tetramitia</taxon>
        <taxon>Eutetramitia</taxon>
        <taxon>Vahlkampfiidae</taxon>
        <taxon>Naegleria</taxon>
    </lineage>
</organism>
<dbReference type="InParanoid" id="D2W0T6"/>
<reference evidence="3 4" key="1">
    <citation type="journal article" date="2010" name="Cell">
        <title>The genome of Naegleria gruberi illuminates early eukaryotic versatility.</title>
        <authorList>
            <person name="Fritz-Laylin L.K."/>
            <person name="Prochnik S.E."/>
            <person name="Ginger M.L."/>
            <person name="Dacks J.B."/>
            <person name="Carpenter M.L."/>
            <person name="Field M.C."/>
            <person name="Kuo A."/>
            <person name="Paredez A."/>
            <person name="Chapman J."/>
            <person name="Pham J."/>
            <person name="Shu S."/>
            <person name="Neupane R."/>
            <person name="Cipriano M."/>
            <person name="Mancuso J."/>
            <person name="Tu H."/>
            <person name="Salamov A."/>
            <person name="Lindquist E."/>
            <person name="Shapiro H."/>
            <person name="Lucas S."/>
            <person name="Grigoriev I.V."/>
            <person name="Cande W.Z."/>
            <person name="Fulton C."/>
            <person name="Rokhsar D.S."/>
            <person name="Dawson S.C."/>
        </authorList>
    </citation>
    <scope>NUCLEOTIDE SEQUENCE [LARGE SCALE GENOMIC DNA]</scope>
    <source>
        <strain evidence="3 4">NEG-M</strain>
    </source>
</reference>
<dbReference type="KEGG" id="ngr:NAEGRDRAFT_74974"/>
<evidence type="ECO:0000313" key="3">
    <source>
        <dbReference type="EMBL" id="EFC37394.1"/>
    </source>
</evidence>
<accession>D2W0T6</accession>
<evidence type="ECO:0000256" key="1">
    <source>
        <dbReference type="SAM" id="MobiDB-lite"/>
    </source>
</evidence>
<dbReference type="SUPFAM" id="SSF81383">
    <property type="entry name" value="F-box domain"/>
    <property type="match status" value="1"/>
</dbReference>